<accession>A0ABD5VJX9</accession>
<evidence type="ECO:0000313" key="1">
    <source>
        <dbReference type="EMBL" id="MFC6954500.1"/>
    </source>
</evidence>
<protein>
    <submittedName>
        <fullName evidence="1">Uncharacterized protein</fullName>
    </submittedName>
</protein>
<dbReference type="Proteomes" id="UP001596395">
    <property type="component" value="Unassembled WGS sequence"/>
</dbReference>
<gene>
    <name evidence="1" type="ORF">ACFQGB_16670</name>
</gene>
<dbReference type="EMBL" id="JBHSXN010000003">
    <property type="protein sequence ID" value="MFC6954500.1"/>
    <property type="molecule type" value="Genomic_DNA"/>
</dbReference>
<name>A0ABD5VJX9_9EURY</name>
<dbReference type="InterPro" id="IPR055924">
    <property type="entry name" value="DUF7501"/>
</dbReference>
<dbReference type="Pfam" id="PF24333">
    <property type="entry name" value="DUF7501"/>
    <property type="match status" value="1"/>
</dbReference>
<reference evidence="1 2" key="1">
    <citation type="journal article" date="2019" name="Int. J. Syst. Evol. Microbiol.">
        <title>The Global Catalogue of Microorganisms (GCM) 10K type strain sequencing project: providing services to taxonomists for standard genome sequencing and annotation.</title>
        <authorList>
            <consortium name="The Broad Institute Genomics Platform"/>
            <consortium name="The Broad Institute Genome Sequencing Center for Infectious Disease"/>
            <person name="Wu L."/>
            <person name="Ma J."/>
        </authorList>
    </citation>
    <scope>NUCLEOTIDE SEQUENCE [LARGE SCALE GENOMIC DNA]</scope>
    <source>
        <strain evidence="1 2">GX26</strain>
    </source>
</reference>
<keyword evidence="2" id="KW-1185">Reference proteome</keyword>
<evidence type="ECO:0000313" key="2">
    <source>
        <dbReference type="Proteomes" id="UP001596395"/>
    </source>
</evidence>
<proteinExistence type="predicted"/>
<organism evidence="1 2">
    <name type="scientific">Halorubellus litoreus</name>
    <dbReference type="NCBI Taxonomy" id="755308"/>
    <lineage>
        <taxon>Archaea</taxon>
        <taxon>Methanobacteriati</taxon>
        <taxon>Methanobacteriota</taxon>
        <taxon>Stenosarchaea group</taxon>
        <taxon>Halobacteria</taxon>
        <taxon>Halobacteriales</taxon>
        <taxon>Halorubellaceae</taxon>
        <taxon>Halorubellus</taxon>
    </lineage>
</organism>
<sequence>MSVGTPTANWTTEYNCPFCDDTLEDPGAAFVDHIADNPECKSGHDAWKFHLTDDFGGA</sequence>
<dbReference type="AlphaFoldDB" id="A0ABD5VJX9"/>
<dbReference type="RefSeq" id="WP_227133000.1">
    <property type="nucleotide sequence ID" value="NZ_JAZAQL010000003.1"/>
</dbReference>
<comment type="caution">
    <text evidence="1">The sequence shown here is derived from an EMBL/GenBank/DDBJ whole genome shotgun (WGS) entry which is preliminary data.</text>
</comment>